<dbReference type="RefSeq" id="WP_345738116.1">
    <property type="nucleotide sequence ID" value="NZ_BAABIA010000009.1"/>
</dbReference>
<name>A0ABP9PGR6_9BACT</name>
<comment type="caution">
    <text evidence="1">The sequence shown here is derived from an EMBL/GenBank/DDBJ whole genome shotgun (WGS) entry which is preliminary data.</text>
</comment>
<keyword evidence="2" id="KW-1185">Reference proteome</keyword>
<organism evidence="1 2">
    <name type="scientific">Prosthecobacter algae</name>
    <dbReference type="NCBI Taxonomy" id="1144682"/>
    <lineage>
        <taxon>Bacteria</taxon>
        <taxon>Pseudomonadati</taxon>
        <taxon>Verrucomicrobiota</taxon>
        <taxon>Verrucomicrobiia</taxon>
        <taxon>Verrucomicrobiales</taxon>
        <taxon>Verrucomicrobiaceae</taxon>
        <taxon>Prosthecobacter</taxon>
    </lineage>
</organism>
<dbReference type="EMBL" id="BAABIA010000009">
    <property type="protein sequence ID" value="GAA5146384.1"/>
    <property type="molecule type" value="Genomic_DNA"/>
</dbReference>
<accession>A0ABP9PGR6</accession>
<reference evidence="2" key="1">
    <citation type="journal article" date="2019" name="Int. J. Syst. Evol. Microbiol.">
        <title>The Global Catalogue of Microorganisms (GCM) 10K type strain sequencing project: providing services to taxonomists for standard genome sequencing and annotation.</title>
        <authorList>
            <consortium name="The Broad Institute Genomics Platform"/>
            <consortium name="The Broad Institute Genome Sequencing Center for Infectious Disease"/>
            <person name="Wu L."/>
            <person name="Ma J."/>
        </authorList>
    </citation>
    <scope>NUCLEOTIDE SEQUENCE [LARGE SCALE GENOMIC DNA]</scope>
    <source>
        <strain evidence="2">JCM 18053</strain>
    </source>
</reference>
<proteinExistence type="predicted"/>
<protein>
    <submittedName>
        <fullName evidence="1">Uncharacterized protein</fullName>
    </submittedName>
</protein>
<evidence type="ECO:0000313" key="1">
    <source>
        <dbReference type="EMBL" id="GAA5146384.1"/>
    </source>
</evidence>
<gene>
    <name evidence="1" type="ORF">GCM10023213_39340</name>
</gene>
<dbReference type="Proteomes" id="UP001499852">
    <property type="component" value="Unassembled WGS sequence"/>
</dbReference>
<sequence>MHTFADLAKALNRSTVYLSGLQSRFDLPTFDGAGYSVAYLAFLHTVVNLRTLSITEETLRDLWHIEKKLLVLLHADSTGSPTWFLDSCGAATSPKRRLLLTNYELGAEVQGKGVQLGLNFADTAPELFAGKEMGEDALRVLNEYWKLYARISADVKAELSQVRAAAAWAKRH</sequence>
<evidence type="ECO:0000313" key="2">
    <source>
        <dbReference type="Proteomes" id="UP001499852"/>
    </source>
</evidence>